<proteinExistence type="predicted"/>
<evidence type="ECO:0000256" key="3">
    <source>
        <dbReference type="ARBA" id="ARBA00022989"/>
    </source>
</evidence>
<keyword evidence="4 5" id="KW-0472">Membrane</keyword>
<feature type="transmembrane region" description="Helical" evidence="5">
    <location>
        <begin position="46"/>
        <end position="68"/>
    </location>
</feature>
<comment type="caution">
    <text evidence="6">The sequence shown here is derived from an EMBL/GenBank/DDBJ whole genome shotgun (WGS) entry which is preliminary data.</text>
</comment>
<evidence type="ECO:0000256" key="2">
    <source>
        <dbReference type="ARBA" id="ARBA00022692"/>
    </source>
</evidence>
<dbReference type="PANTHER" id="PTHR31465:SF27">
    <property type="entry name" value="DOMAIN PROTEIN, PUTATIVE (AFU_ORTHOLOGUE AFUA_3G01030)-RELATED"/>
    <property type="match status" value="1"/>
</dbReference>
<dbReference type="Pfam" id="PF04479">
    <property type="entry name" value="RTA1"/>
    <property type="match status" value="1"/>
</dbReference>
<organism evidence="6 7">
    <name type="scientific">Pseudopithomyces chartarum</name>
    <dbReference type="NCBI Taxonomy" id="1892770"/>
    <lineage>
        <taxon>Eukaryota</taxon>
        <taxon>Fungi</taxon>
        <taxon>Dikarya</taxon>
        <taxon>Ascomycota</taxon>
        <taxon>Pezizomycotina</taxon>
        <taxon>Dothideomycetes</taxon>
        <taxon>Pleosporomycetidae</taxon>
        <taxon>Pleosporales</taxon>
        <taxon>Massarineae</taxon>
        <taxon>Didymosphaeriaceae</taxon>
        <taxon>Pseudopithomyces</taxon>
    </lineage>
</organism>
<evidence type="ECO:0000313" key="7">
    <source>
        <dbReference type="Proteomes" id="UP001280581"/>
    </source>
</evidence>
<gene>
    <name evidence="6" type="ORF">GRF29_164g1591217</name>
</gene>
<evidence type="ECO:0000256" key="4">
    <source>
        <dbReference type="ARBA" id="ARBA00023136"/>
    </source>
</evidence>
<keyword evidence="2 5" id="KW-0812">Transmembrane</keyword>
<dbReference type="EMBL" id="WVTA01000015">
    <property type="protein sequence ID" value="KAK3202064.1"/>
    <property type="molecule type" value="Genomic_DNA"/>
</dbReference>
<feature type="transmembrane region" description="Helical" evidence="5">
    <location>
        <begin position="20"/>
        <end position="39"/>
    </location>
</feature>
<dbReference type="GO" id="GO:0016020">
    <property type="term" value="C:membrane"/>
    <property type="evidence" value="ECO:0007669"/>
    <property type="project" value="UniProtKB-SubCell"/>
</dbReference>
<name>A0AAN6LQP4_9PLEO</name>
<evidence type="ECO:0000313" key="6">
    <source>
        <dbReference type="EMBL" id="KAK3202064.1"/>
    </source>
</evidence>
<dbReference type="Proteomes" id="UP001280581">
    <property type="component" value="Unassembled WGS sequence"/>
</dbReference>
<sequence length="274" mass="30529">MAKLEPTSSGYYLWNYVPSIAAAVIFILIFLVLTALIVWRMLKTKTWFCIAFTIGGFFEFVGYCARVSSAKKTSKIMPFAIQNGLILLGPALFAASIYMCLSRIIRSVSAEHLSLIRPRILTKTFVIGDILSLVVQGGAAGLMVTGRHAKLAEGIVITGLMIQIIMFGLFMVTAFVFKKRISTRPTIETIGADPGWESSLRMLFIVSILIMVRSIFRVVEYASGHDGYLLQNEWPMYVFDSILMVGVMGIYYQWYPTSIVVEKGKGNVVPINSY</sequence>
<comment type="subcellular location">
    <subcellularLocation>
        <location evidence="1">Membrane</location>
        <topology evidence="1">Multi-pass membrane protein</topology>
    </subcellularLocation>
</comment>
<feature type="transmembrane region" description="Helical" evidence="5">
    <location>
        <begin position="121"/>
        <end position="143"/>
    </location>
</feature>
<evidence type="ECO:0008006" key="8">
    <source>
        <dbReference type="Google" id="ProtNLM"/>
    </source>
</evidence>
<keyword evidence="7" id="KW-1185">Reference proteome</keyword>
<reference evidence="6 7" key="1">
    <citation type="submission" date="2021-02" db="EMBL/GenBank/DDBJ databases">
        <title>Genome assembly of Pseudopithomyces chartarum.</title>
        <authorList>
            <person name="Jauregui R."/>
            <person name="Singh J."/>
            <person name="Voisey C."/>
        </authorList>
    </citation>
    <scope>NUCLEOTIDE SEQUENCE [LARGE SCALE GENOMIC DNA]</scope>
    <source>
        <strain evidence="6 7">AGR01</strain>
    </source>
</reference>
<evidence type="ECO:0000256" key="5">
    <source>
        <dbReference type="SAM" id="Phobius"/>
    </source>
</evidence>
<keyword evidence="3 5" id="KW-1133">Transmembrane helix</keyword>
<feature type="transmembrane region" description="Helical" evidence="5">
    <location>
        <begin position="236"/>
        <end position="255"/>
    </location>
</feature>
<dbReference type="InterPro" id="IPR007568">
    <property type="entry name" value="RTA1"/>
</dbReference>
<dbReference type="PANTHER" id="PTHR31465">
    <property type="entry name" value="PROTEIN RTA1-RELATED"/>
    <property type="match status" value="1"/>
</dbReference>
<accession>A0AAN6LQP4</accession>
<feature type="transmembrane region" description="Helical" evidence="5">
    <location>
        <begin position="155"/>
        <end position="177"/>
    </location>
</feature>
<feature type="transmembrane region" description="Helical" evidence="5">
    <location>
        <begin position="198"/>
        <end position="216"/>
    </location>
</feature>
<feature type="transmembrane region" description="Helical" evidence="5">
    <location>
        <begin position="80"/>
        <end position="101"/>
    </location>
</feature>
<evidence type="ECO:0000256" key="1">
    <source>
        <dbReference type="ARBA" id="ARBA00004141"/>
    </source>
</evidence>
<dbReference type="AlphaFoldDB" id="A0AAN6LQP4"/>
<protein>
    <recommendedName>
        <fullName evidence="8">RTA1 like protein</fullName>
    </recommendedName>
</protein>